<dbReference type="Proteomes" id="UP000319828">
    <property type="component" value="Unassembled WGS sequence"/>
</dbReference>
<keyword evidence="9 12" id="KW-0472">Membrane</keyword>
<comment type="caution">
    <text evidence="13">The sequence shown here is derived from an EMBL/GenBank/DDBJ whole genome shotgun (WGS) entry which is preliminary data.</text>
</comment>
<dbReference type="OrthoDB" id="1447144at2"/>
<dbReference type="InterPro" id="IPR050450">
    <property type="entry name" value="COX15/CtaA_HemeA_synthase"/>
</dbReference>
<feature type="transmembrane region" description="Helical" evidence="12">
    <location>
        <begin position="326"/>
        <end position="346"/>
    </location>
</feature>
<keyword evidence="5 12" id="KW-1133">Transmembrane helix</keyword>
<dbReference type="GO" id="GO:0006784">
    <property type="term" value="P:heme A biosynthetic process"/>
    <property type="evidence" value="ECO:0007669"/>
    <property type="project" value="InterPro"/>
</dbReference>
<feature type="transmembrane region" description="Helical" evidence="12">
    <location>
        <begin position="301"/>
        <end position="320"/>
    </location>
</feature>
<keyword evidence="7" id="KW-0408">Iron</keyword>
<feature type="transmembrane region" description="Helical" evidence="12">
    <location>
        <begin position="192"/>
        <end position="210"/>
    </location>
</feature>
<dbReference type="EMBL" id="VMKJ01000023">
    <property type="protein sequence ID" value="TVO35720.1"/>
    <property type="molecule type" value="Genomic_DNA"/>
</dbReference>
<evidence type="ECO:0000256" key="5">
    <source>
        <dbReference type="ARBA" id="ARBA00022989"/>
    </source>
</evidence>
<feature type="transmembrane region" description="Helical" evidence="12">
    <location>
        <begin position="12"/>
        <end position="30"/>
    </location>
</feature>
<evidence type="ECO:0000256" key="3">
    <source>
        <dbReference type="ARBA" id="ARBA00022692"/>
    </source>
</evidence>
<sequence>MDYPALLSKLIRLSIGLTLVVIVLGAYTRISDAGLGCPDWPGCYGQLNVPMKNDEIMRASALFPGHTIEPYKAWLEMIHRYVAGSLGLLIAAILVVSFKVPNIPKAWPSALALLVVFQAALGMWTVTLKLMPIIVVLHLFGGFALLSLLLVFYLVSRAYCQRQNNKVINDGCQSQENLSYQGLHSASSLQKMGWLSLSVLIVQIFLGGWTSSNYAALVCTSLPLCEGDWWQAFNLSGAFTIFQHPLLMNGNSYEFGVLDYGSRMTIHLVHRFGAIITAITLLFFAWQLVRFSSSRTLNRAAWSLVGLVVLQISLGIANVVMHLPVILAVGHNLVAALLLLNIVFICTQLRLSYRPKVIGQATNHIQMRMITKPSHNTEQSKLSK</sequence>
<evidence type="ECO:0000256" key="8">
    <source>
        <dbReference type="ARBA" id="ARBA00023133"/>
    </source>
</evidence>
<keyword evidence="2" id="KW-1003">Cell membrane</keyword>
<evidence type="ECO:0000256" key="6">
    <source>
        <dbReference type="ARBA" id="ARBA00023002"/>
    </source>
</evidence>
<keyword evidence="3 12" id="KW-0812">Transmembrane</keyword>
<dbReference type="InterPro" id="IPR003780">
    <property type="entry name" value="COX15/CtaA_fam"/>
</dbReference>
<evidence type="ECO:0000256" key="7">
    <source>
        <dbReference type="ARBA" id="ARBA00023004"/>
    </source>
</evidence>
<comment type="pathway">
    <text evidence="11">Porphyrin-containing compound metabolism.</text>
</comment>
<gene>
    <name evidence="13" type="ORF">FOF44_11580</name>
</gene>
<evidence type="ECO:0000256" key="4">
    <source>
        <dbReference type="ARBA" id="ARBA00022723"/>
    </source>
</evidence>
<dbReference type="GO" id="GO:0046872">
    <property type="term" value="F:metal ion binding"/>
    <property type="evidence" value="ECO:0007669"/>
    <property type="project" value="UniProtKB-KW"/>
</dbReference>
<name>A0A557P4X5_9VIBR</name>
<evidence type="ECO:0000256" key="2">
    <source>
        <dbReference type="ARBA" id="ARBA00022475"/>
    </source>
</evidence>
<feature type="transmembrane region" description="Helical" evidence="12">
    <location>
        <begin position="78"/>
        <end position="98"/>
    </location>
</feature>
<dbReference type="PANTHER" id="PTHR35457:SF1">
    <property type="entry name" value="HEME A SYNTHASE"/>
    <property type="match status" value="1"/>
</dbReference>
<keyword evidence="6" id="KW-0560">Oxidoreductase</keyword>
<keyword evidence="4" id="KW-0479">Metal-binding</keyword>
<dbReference type="RefSeq" id="WP_144388476.1">
    <property type="nucleotide sequence ID" value="NZ_CANNCB010000011.1"/>
</dbReference>
<protein>
    <submittedName>
        <fullName evidence="13">Heme A synthase</fullName>
    </submittedName>
</protein>
<evidence type="ECO:0000256" key="1">
    <source>
        <dbReference type="ARBA" id="ARBA00004141"/>
    </source>
</evidence>
<evidence type="ECO:0000313" key="13">
    <source>
        <dbReference type="EMBL" id="TVO35720.1"/>
    </source>
</evidence>
<dbReference type="GO" id="GO:0016020">
    <property type="term" value="C:membrane"/>
    <property type="evidence" value="ECO:0007669"/>
    <property type="project" value="UniProtKB-SubCell"/>
</dbReference>
<feature type="transmembrane region" description="Helical" evidence="12">
    <location>
        <begin position="110"/>
        <end position="127"/>
    </location>
</feature>
<dbReference type="GO" id="GO:0016491">
    <property type="term" value="F:oxidoreductase activity"/>
    <property type="evidence" value="ECO:0007669"/>
    <property type="project" value="UniProtKB-KW"/>
</dbReference>
<dbReference type="Pfam" id="PF02628">
    <property type="entry name" value="COX15-CtaA"/>
    <property type="match status" value="1"/>
</dbReference>
<keyword evidence="8" id="KW-0350">Heme biosynthesis</keyword>
<evidence type="ECO:0000256" key="12">
    <source>
        <dbReference type="SAM" id="Phobius"/>
    </source>
</evidence>
<evidence type="ECO:0000313" key="14">
    <source>
        <dbReference type="Proteomes" id="UP000319828"/>
    </source>
</evidence>
<reference evidence="13 14" key="1">
    <citation type="submission" date="2019-07" db="EMBL/GenBank/DDBJ databases">
        <title>The draft genome sequence of Vibrio algivorus M1486.</title>
        <authorList>
            <person name="Meng X."/>
        </authorList>
    </citation>
    <scope>NUCLEOTIDE SEQUENCE [LARGE SCALE GENOMIC DNA]</scope>
    <source>
        <strain evidence="13 14">M1486</strain>
    </source>
</reference>
<accession>A0A557P4X5</accession>
<evidence type="ECO:0000256" key="11">
    <source>
        <dbReference type="ARBA" id="ARBA00023444"/>
    </source>
</evidence>
<comment type="subcellular location">
    <subcellularLocation>
        <location evidence="1">Membrane</location>
        <topology evidence="1">Multi-pass membrane protein</topology>
    </subcellularLocation>
</comment>
<organism evidence="13 14">
    <name type="scientific">Vibrio algivorus</name>
    <dbReference type="NCBI Taxonomy" id="1667024"/>
    <lineage>
        <taxon>Bacteria</taxon>
        <taxon>Pseudomonadati</taxon>
        <taxon>Pseudomonadota</taxon>
        <taxon>Gammaproteobacteria</taxon>
        <taxon>Vibrionales</taxon>
        <taxon>Vibrionaceae</taxon>
        <taxon>Vibrio</taxon>
    </lineage>
</organism>
<feature type="transmembrane region" description="Helical" evidence="12">
    <location>
        <begin position="268"/>
        <end position="289"/>
    </location>
</feature>
<proteinExistence type="predicted"/>
<dbReference type="AlphaFoldDB" id="A0A557P4X5"/>
<dbReference type="PANTHER" id="PTHR35457">
    <property type="entry name" value="HEME A SYNTHASE"/>
    <property type="match status" value="1"/>
</dbReference>
<feature type="transmembrane region" description="Helical" evidence="12">
    <location>
        <begin position="133"/>
        <end position="155"/>
    </location>
</feature>
<keyword evidence="10" id="KW-1015">Disulfide bond</keyword>
<evidence type="ECO:0000256" key="10">
    <source>
        <dbReference type="ARBA" id="ARBA00023157"/>
    </source>
</evidence>
<evidence type="ECO:0000256" key="9">
    <source>
        <dbReference type="ARBA" id="ARBA00023136"/>
    </source>
</evidence>